<reference evidence="2" key="1">
    <citation type="submission" date="2016-10" db="EMBL/GenBank/DDBJ databases">
        <authorList>
            <person name="de Groot N.N."/>
        </authorList>
    </citation>
    <scope>NUCLEOTIDE SEQUENCE</scope>
</reference>
<gene>
    <name evidence="2" type="ORF">MNB_SM-7-783</name>
</gene>
<dbReference type="PANTHER" id="PTHR31377:SF0">
    <property type="entry name" value="AGMATINE DEIMINASE-RELATED"/>
    <property type="match status" value="1"/>
</dbReference>
<dbReference type="GO" id="GO:0009446">
    <property type="term" value="P:putrescine biosynthetic process"/>
    <property type="evidence" value="ECO:0007669"/>
    <property type="project" value="InterPro"/>
</dbReference>
<dbReference type="Gene3D" id="3.75.10.10">
    <property type="entry name" value="L-arginine/glycine Amidinotransferase, Chain A"/>
    <property type="match status" value="1"/>
</dbReference>
<accession>A0A1W1C473</accession>
<dbReference type="InterPro" id="IPR007466">
    <property type="entry name" value="Peptidyl-Arg-deiminase_porph"/>
</dbReference>
<dbReference type="SUPFAM" id="SSF55909">
    <property type="entry name" value="Pentein"/>
    <property type="match status" value="1"/>
</dbReference>
<dbReference type="EC" id="3.5.3.12" evidence="2"/>
<dbReference type="PANTHER" id="PTHR31377">
    <property type="entry name" value="AGMATINE DEIMINASE-RELATED"/>
    <property type="match status" value="1"/>
</dbReference>
<dbReference type="AlphaFoldDB" id="A0A1W1C473"/>
<dbReference type="EMBL" id="FPHB01000048">
    <property type="protein sequence ID" value="SFV60648.1"/>
    <property type="molecule type" value="Genomic_DNA"/>
</dbReference>
<dbReference type="GO" id="GO:0004668">
    <property type="term" value="F:protein-arginine deiminase activity"/>
    <property type="evidence" value="ECO:0007669"/>
    <property type="project" value="InterPro"/>
</dbReference>
<sequence>MAKRLIAEFEEQSFVQMVFPHPKSDWVEYLEEARENFVAIIDAIRKYERVVLVCSDVEEAKRYFKSEKNIDFIEYESDDTWARDISAISVCEDGKRVLYDFEFNAWGGKFAFAKDNALTKALSSFYNQPIRHFDFILEGGGIETNGKGVLLTTASCMLNPNRNNFDEATTTQKLKEFFGLDRVHYLRHGYLAGDDTDSHIDTLVRFVDERTIMYLCCEDREDEHYKELRAMEEELEVIAKEEDFDLIPLPFCDAIYFEGERLPATYANFLIINGAVLVPLYGVKQDAEALEIFRDFFKDRDVVGVDCSVLIRQHGSLHCVTMNF</sequence>
<name>A0A1W1C473_9ZZZZ</name>
<protein>
    <submittedName>
        <fullName evidence="2">Agmatine deiminase</fullName>
        <ecNumber evidence="2">3.5.3.12</ecNumber>
    </submittedName>
</protein>
<dbReference type="GO" id="GO:0047632">
    <property type="term" value="F:agmatine deiminase activity"/>
    <property type="evidence" value="ECO:0007669"/>
    <property type="project" value="UniProtKB-EC"/>
</dbReference>
<evidence type="ECO:0000313" key="2">
    <source>
        <dbReference type="EMBL" id="SFV60648.1"/>
    </source>
</evidence>
<dbReference type="Pfam" id="PF04371">
    <property type="entry name" value="PAD_porph"/>
    <property type="match status" value="1"/>
</dbReference>
<keyword evidence="1 2" id="KW-0378">Hydrolase</keyword>
<evidence type="ECO:0000256" key="1">
    <source>
        <dbReference type="ARBA" id="ARBA00022801"/>
    </source>
</evidence>
<organism evidence="2">
    <name type="scientific">hydrothermal vent metagenome</name>
    <dbReference type="NCBI Taxonomy" id="652676"/>
    <lineage>
        <taxon>unclassified sequences</taxon>
        <taxon>metagenomes</taxon>
        <taxon>ecological metagenomes</taxon>
    </lineage>
</organism>
<proteinExistence type="predicted"/>